<name>A0A4C1U2K6_EUMVA</name>
<dbReference type="EMBL" id="BGZK01000116">
    <property type="protein sequence ID" value="GBP20294.1"/>
    <property type="molecule type" value="Genomic_DNA"/>
</dbReference>
<dbReference type="AlphaFoldDB" id="A0A4C1U2K6"/>
<evidence type="ECO:0000313" key="3">
    <source>
        <dbReference type="Proteomes" id="UP000299102"/>
    </source>
</evidence>
<protein>
    <submittedName>
        <fullName evidence="2">Uncharacterized protein</fullName>
    </submittedName>
</protein>
<reference evidence="2 3" key="1">
    <citation type="journal article" date="2019" name="Commun. Biol.">
        <title>The bagworm genome reveals a unique fibroin gene that provides high tensile strength.</title>
        <authorList>
            <person name="Kono N."/>
            <person name="Nakamura H."/>
            <person name="Ohtoshi R."/>
            <person name="Tomita M."/>
            <person name="Numata K."/>
            <person name="Arakawa K."/>
        </authorList>
    </citation>
    <scope>NUCLEOTIDE SEQUENCE [LARGE SCALE GENOMIC DNA]</scope>
</reference>
<evidence type="ECO:0000313" key="2">
    <source>
        <dbReference type="EMBL" id="GBP20294.1"/>
    </source>
</evidence>
<keyword evidence="3" id="KW-1185">Reference proteome</keyword>
<feature type="compositionally biased region" description="Basic and acidic residues" evidence="1">
    <location>
        <begin position="25"/>
        <end position="36"/>
    </location>
</feature>
<sequence length="120" mass="13682">MDCTACTQETKQMTGAVHAGTPRAGRRDSPRSERVSSQHAVPTDGENVITYSDEFGRFPTLPFESTYCDDHYGTVHCVSPNRHLVDFLLHLRHFPARWRGSAAVSVMTLRLYIIYENIYY</sequence>
<organism evidence="2 3">
    <name type="scientific">Eumeta variegata</name>
    <name type="common">Bagworm moth</name>
    <name type="synonym">Eumeta japonica</name>
    <dbReference type="NCBI Taxonomy" id="151549"/>
    <lineage>
        <taxon>Eukaryota</taxon>
        <taxon>Metazoa</taxon>
        <taxon>Ecdysozoa</taxon>
        <taxon>Arthropoda</taxon>
        <taxon>Hexapoda</taxon>
        <taxon>Insecta</taxon>
        <taxon>Pterygota</taxon>
        <taxon>Neoptera</taxon>
        <taxon>Endopterygota</taxon>
        <taxon>Lepidoptera</taxon>
        <taxon>Glossata</taxon>
        <taxon>Ditrysia</taxon>
        <taxon>Tineoidea</taxon>
        <taxon>Psychidae</taxon>
        <taxon>Oiketicinae</taxon>
        <taxon>Eumeta</taxon>
    </lineage>
</organism>
<gene>
    <name evidence="2" type="ORF">EVAR_82169_1</name>
</gene>
<accession>A0A4C1U2K6</accession>
<evidence type="ECO:0000256" key="1">
    <source>
        <dbReference type="SAM" id="MobiDB-lite"/>
    </source>
</evidence>
<proteinExistence type="predicted"/>
<dbReference type="Proteomes" id="UP000299102">
    <property type="component" value="Unassembled WGS sequence"/>
</dbReference>
<comment type="caution">
    <text evidence="2">The sequence shown here is derived from an EMBL/GenBank/DDBJ whole genome shotgun (WGS) entry which is preliminary data.</text>
</comment>
<feature type="region of interest" description="Disordered" evidence="1">
    <location>
        <begin position="12"/>
        <end position="43"/>
    </location>
</feature>